<comment type="caution">
    <text evidence="1">The sequence shown here is derived from an EMBL/GenBank/DDBJ whole genome shotgun (WGS) entry which is preliminary data.</text>
</comment>
<protein>
    <submittedName>
        <fullName evidence="1">Uncharacterized protein</fullName>
    </submittedName>
</protein>
<organism evidence="1 2">
    <name type="scientific">Hypothenemus hampei</name>
    <name type="common">Coffee berry borer</name>
    <dbReference type="NCBI Taxonomy" id="57062"/>
    <lineage>
        <taxon>Eukaryota</taxon>
        <taxon>Metazoa</taxon>
        <taxon>Ecdysozoa</taxon>
        <taxon>Arthropoda</taxon>
        <taxon>Hexapoda</taxon>
        <taxon>Insecta</taxon>
        <taxon>Pterygota</taxon>
        <taxon>Neoptera</taxon>
        <taxon>Endopterygota</taxon>
        <taxon>Coleoptera</taxon>
        <taxon>Polyphaga</taxon>
        <taxon>Cucujiformia</taxon>
        <taxon>Curculionidae</taxon>
        <taxon>Scolytinae</taxon>
        <taxon>Hypothenemus</taxon>
    </lineage>
</organism>
<evidence type="ECO:0000313" key="1">
    <source>
        <dbReference type="EMBL" id="KAL1512506.1"/>
    </source>
</evidence>
<name>A0ABD1F559_HYPHA</name>
<dbReference type="Proteomes" id="UP001566132">
    <property type="component" value="Unassembled WGS sequence"/>
</dbReference>
<accession>A0ABD1F559</accession>
<evidence type="ECO:0000313" key="2">
    <source>
        <dbReference type="Proteomes" id="UP001566132"/>
    </source>
</evidence>
<dbReference type="AlphaFoldDB" id="A0ABD1F559"/>
<gene>
    <name evidence="1" type="ORF">ABEB36_002088</name>
</gene>
<proteinExistence type="predicted"/>
<sequence length="186" mass="21489">MECKKCGNDDHQKSTSYLCPEQDKKQKDKFCILASDSNFRIDLFTVKCGFQKFCPNIEIRTAIEDDVNSDAKWKVVFPKDEYYFEQMKGANRPLYDASHRGYLIQSACVVHHMCMQNCGVVHMKSRIIKYFKIRYPGTITRWPAIIQAELFSTNPIAHSREVAEFFLSSASNPIVGFSIWKIDGDH</sequence>
<reference evidence="1 2" key="1">
    <citation type="submission" date="2024-05" db="EMBL/GenBank/DDBJ databases">
        <title>Genetic variation in Jamaican populations of the coffee berry borer (Hypothenemus hampei).</title>
        <authorList>
            <person name="Errbii M."/>
            <person name="Myrie A."/>
        </authorList>
    </citation>
    <scope>NUCLEOTIDE SEQUENCE [LARGE SCALE GENOMIC DNA]</scope>
    <source>
        <strain evidence="1">JA-Hopewell-2020-01-JO</strain>
        <tissue evidence="1">Whole body</tissue>
    </source>
</reference>
<keyword evidence="2" id="KW-1185">Reference proteome</keyword>
<dbReference type="EMBL" id="JBDJPC010000002">
    <property type="protein sequence ID" value="KAL1512506.1"/>
    <property type="molecule type" value="Genomic_DNA"/>
</dbReference>